<dbReference type="InterPro" id="IPR009939">
    <property type="entry name" value="Chitosanase_fungal"/>
</dbReference>
<name>A0ABZ2K083_9BACT</name>
<proteinExistence type="predicted"/>
<dbReference type="PANTHER" id="PTHR42061:SF6">
    <property type="entry name" value="ENDO-CHITOSANASE"/>
    <property type="match status" value="1"/>
</dbReference>
<sequence>MYWRSNRAACILLVLAGLSAPAFGCSSATTEDGFHQESSMTRAAAAGPTAAQLLEKVQNCNQVSNGTYKTDTETAPAIPVCDKNGAVFWTADMDIDCDGQTTDRCNANTDPWYQSDTSFSQSDGRPLIADQLPYVVIPSPSAIWNYQNFEIRGGAVVAVIYNNQVLYAVFGDTGPQDIIGEASYAAAEGLGINPNPASGGTDSGVTYIVFKNSSVSPIESHERATELGQQLAQQFIDNN</sequence>
<gene>
    <name evidence="9" type="ORF">LZC95_34080</name>
</gene>
<evidence type="ECO:0000256" key="4">
    <source>
        <dbReference type="ARBA" id="ARBA00022801"/>
    </source>
</evidence>
<dbReference type="Proteomes" id="UP001379533">
    <property type="component" value="Chromosome"/>
</dbReference>
<accession>A0ABZ2K083</accession>
<keyword evidence="10" id="KW-1185">Reference proteome</keyword>
<evidence type="ECO:0000256" key="5">
    <source>
        <dbReference type="ARBA" id="ARBA00023277"/>
    </source>
</evidence>
<evidence type="ECO:0000256" key="3">
    <source>
        <dbReference type="ARBA" id="ARBA00022729"/>
    </source>
</evidence>
<feature type="chain" id="PRO_5045309397" evidence="8">
    <location>
        <begin position="25"/>
        <end position="239"/>
    </location>
</feature>
<evidence type="ECO:0000313" key="10">
    <source>
        <dbReference type="Proteomes" id="UP001379533"/>
    </source>
</evidence>
<protein>
    <submittedName>
        <fullName evidence="9">Glycoside hydrolase family 75 protein</fullName>
    </submittedName>
</protein>
<reference evidence="9 10" key="1">
    <citation type="submission" date="2021-12" db="EMBL/GenBank/DDBJ databases">
        <title>Discovery of the Pendulisporaceae a myxobacterial family with distinct sporulation behavior and unique specialized metabolism.</title>
        <authorList>
            <person name="Garcia R."/>
            <person name="Popoff A."/>
            <person name="Bader C.D."/>
            <person name="Loehr J."/>
            <person name="Walesch S."/>
            <person name="Walt C."/>
            <person name="Boldt J."/>
            <person name="Bunk B."/>
            <person name="Haeckl F.J.F.P.J."/>
            <person name="Gunesch A.P."/>
            <person name="Birkelbach J."/>
            <person name="Nuebel U."/>
            <person name="Pietschmann T."/>
            <person name="Bach T."/>
            <person name="Mueller R."/>
        </authorList>
    </citation>
    <scope>NUCLEOTIDE SEQUENCE [LARGE SCALE GENOMIC DNA]</scope>
    <source>
        <strain evidence="9 10">MSr12523</strain>
    </source>
</reference>
<dbReference type="RefSeq" id="WP_394842094.1">
    <property type="nucleotide sequence ID" value="NZ_CP089982.1"/>
</dbReference>
<evidence type="ECO:0000313" key="9">
    <source>
        <dbReference type="EMBL" id="WXA91474.1"/>
    </source>
</evidence>
<dbReference type="Pfam" id="PF07335">
    <property type="entry name" value="Glyco_hydro_75"/>
    <property type="match status" value="1"/>
</dbReference>
<keyword evidence="3 8" id="KW-0732">Signal</keyword>
<feature type="signal peptide" evidence="8">
    <location>
        <begin position="1"/>
        <end position="24"/>
    </location>
</feature>
<keyword evidence="6" id="KW-0326">Glycosidase</keyword>
<evidence type="ECO:0000256" key="7">
    <source>
        <dbReference type="ARBA" id="ARBA00023326"/>
    </source>
</evidence>
<keyword evidence="4 9" id="KW-0378">Hydrolase</keyword>
<dbReference type="PANTHER" id="PTHR42061">
    <property type="entry name" value="ENDO-CHITOSANASE"/>
    <property type="match status" value="1"/>
</dbReference>
<evidence type="ECO:0000256" key="2">
    <source>
        <dbReference type="ARBA" id="ARBA00022525"/>
    </source>
</evidence>
<keyword evidence="5" id="KW-0119">Carbohydrate metabolism</keyword>
<evidence type="ECO:0000256" key="6">
    <source>
        <dbReference type="ARBA" id="ARBA00023295"/>
    </source>
</evidence>
<evidence type="ECO:0000256" key="1">
    <source>
        <dbReference type="ARBA" id="ARBA00004613"/>
    </source>
</evidence>
<dbReference type="GO" id="GO:0016787">
    <property type="term" value="F:hydrolase activity"/>
    <property type="evidence" value="ECO:0007669"/>
    <property type="project" value="UniProtKB-KW"/>
</dbReference>
<dbReference type="EMBL" id="CP089982">
    <property type="protein sequence ID" value="WXA91474.1"/>
    <property type="molecule type" value="Genomic_DNA"/>
</dbReference>
<comment type="subcellular location">
    <subcellularLocation>
        <location evidence="1">Secreted</location>
    </subcellularLocation>
</comment>
<keyword evidence="7" id="KW-0624">Polysaccharide degradation</keyword>
<evidence type="ECO:0000256" key="8">
    <source>
        <dbReference type="SAM" id="SignalP"/>
    </source>
</evidence>
<organism evidence="9 10">
    <name type="scientific">Pendulispora brunnea</name>
    <dbReference type="NCBI Taxonomy" id="2905690"/>
    <lineage>
        <taxon>Bacteria</taxon>
        <taxon>Pseudomonadati</taxon>
        <taxon>Myxococcota</taxon>
        <taxon>Myxococcia</taxon>
        <taxon>Myxococcales</taxon>
        <taxon>Sorangiineae</taxon>
        <taxon>Pendulisporaceae</taxon>
        <taxon>Pendulispora</taxon>
    </lineage>
</organism>
<keyword evidence="2" id="KW-0964">Secreted</keyword>